<protein>
    <submittedName>
        <fullName evidence="5">Glucose 1-dehydrogenase</fullName>
        <ecNumber evidence="5">1.1.1.47</ecNumber>
    </submittedName>
</protein>
<sequence>MALHTGLAGRSVWITGASGGIGRACAVAFAREGARLVLSAGTRRAQLEHFVAHELASEVGRELGPDEVLVTELDVRRAASCDATAARALERFGRLDHVIVNAGVWPEADVPLARLDPARLEHTIAVNLTGAALTLRAFAAALAETGPRDAADPAAGGASAVAIGSTAGRFGEAGHADYALSKAGLTGLVLSLKNEWVALDPGARINLLEPGWTATEMAAGALADGAAVQRALCTTPLRRVASPHQIATVALTLASPALASHVTGQTVTVAGGMEGRLLFDPSSIDAERARDV</sequence>
<reference evidence="5 6" key="1">
    <citation type="submission" date="2019-02" db="EMBL/GenBank/DDBJ databases">
        <title>Deep-cultivation of Planctomycetes and their phenomic and genomic characterization uncovers novel biology.</title>
        <authorList>
            <person name="Wiegand S."/>
            <person name="Jogler M."/>
            <person name="Boedeker C."/>
            <person name="Pinto D."/>
            <person name="Vollmers J."/>
            <person name="Rivas-Marin E."/>
            <person name="Kohn T."/>
            <person name="Peeters S.H."/>
            <person name="Heuer A."/>
            <person name="Rast P."/>
            <person name="Oberbeckmann S."/>
            <person name="Bunk B."/>
            <person name="Jeske O."/>
            <person name="Meyerdierks A."/>
            <person name="Storesund J.E."/>
            <person name="Kallscheuer N."/>
            <person name="Luecker S."/>
            <person name="Lage O.M."/>
            <person name="Pohl T."/>
            <person name="Merkel B.J."/>
            <person name="Hornburger P."/>
            <person name="Mueller R.-W."/>
            <person name="Bruemmer F."/>
            <person name="Labrenz M."/>
            <person name="Spormann A.M."/>
            <person name="Op den Camp H."/>
            <person name="Overmann J."/>
            <person name="Amann R."/>
            <person name="Jetten M.S.M."/>
            <person name="Mascher T."/>
            <person name="Medema M.H."/>
            <person name="Devos D.P."/>
            <person name="Kaster A.-K."/>
            <person name="Ovreas L."/>
            <person name="Rohde M."/>
            <person name="Galperin M.Y."/>
            <person name="Jogler C."/>
        </authorList>
    </citation>
    <scope>NUCLEOTIDE SEQUENCE [LARGE SCALE GENOMIC DNA]</scope>
    <source>
        <strain evidence="5 6">Pla163</strain>
    </source>
</reference>
<gene>
    <name evidence="5" type="primary">gdh</name>
    <name evidence="5" type="ORF">Pla163_27390</name>
</gene>
<dbReference type="Proteomes" id="UP000319342">
    <property type="component" value="Chromosome"/>
</dbReference>
<dbReference type="OrthoDB" id="286404at2"/>
<evidence type="ECO:0000259" key="4">
    <source>
        <dbReference type="SMART" id="SM00822"/>
    </source>
</evidence>
<feature type="domain" description="Ketoreductase" evidence="4">
    <location>
        <begin position="10"/>
        <end position="208"/>
    </location>
</feature>
<evidence type="ECO:0000313" key="5">
    <source>
        <dbReference type="EMBL" id="QDU85607.1"/>
    </source>
</evidence>
<dbReference type="CDD" id="cd05233">
    <property type="entry name" value="SDR_c"/>
    <property type="match status" value="1"/>
</dbReference>
<evidence type="ECO:0000256" key="1">
    <source>
        <dbReference type="ARBA" id="ARBA00006484"/>
    </source>
</evidence>
<proteinExistence type="inferred from homology"/>
<dbReference type="SMART" id="SM00822">
    <property type="entry name" value="PKS_KR"/>
    <property type="match status" value="1"/>
</dbReference>
<dbReference type="SUPFAM" id="SSF51735">
    <property type="entry name" value="NAD(P)-binding Rossmann-fold domains"/>
    <property type="match status" value="1"/>
</dbReference>
<evidence type="ECO:0000256" key="3">
    <source>
        <dbReference type="ARBA" id="ARBA00023027"/>
    </source>
</evidence>
<dbReference type="InterPro" id="IPR002347">
    <property type="entry name" value="SDR_fam"/>
</dbReference>
<dbReference type="Pfam" id="PF13561">
    <property type="entry name" value="adh_short_C2"/>
    <property type="match status" value="1"/>
</dbReference>
<dbReference type="Gene3D" id="3.40.50.720">
    <property type="entry name" value="NAD(P)-binding Rossmann-like Domain"/>
    <property type="match status" value="1"/>
</dbReference>
<keyword evidence="2 5" id="KW-0560">Oxidoreductase</keyword>
<dbReference type="InterPro" id="IPR057326">
    <property type="entry name" value="KR_dom"/>
</dbReference>
<comment type="similarity">
    <text evidence="1">Belongs to the short-chain dehydrogenases/reductases (SDR) family.</text>
</comment>
<accession>A0A518D2B8</accession>
<name>A0A518D2B8_9BACT</name>
<keyword evidence="3" id="KW-0520">NAD</keyword>
<dbReference type="InterPro" id="IPR036291">
    <property type="entry name" value="NAD(P)-bd_dom_sf"/>
</dbReference>
<dbReference type="EMBL" id="CP036290">
    <property type="protein sequence ID" value="QDU85607.1"/>
    <property type="molecule type" value="Genomic_DNA"/>
</dbReference>
<evidence type="ECO:0000313" key="6">
    <source>
        <dbReference type="Proteomes" id="UP000319342"/>
    </source>
</evidence>
<dbReference type="PANTHER" id="PTHR24321">
    <property type="entry name" value="DEHYDROGENASES, SHORT CHAIN"/>
    <property type="match status" value="1"/>
</dbReference>
<dbReference type="EC" id="1.1.1.47" evidence="5"/>
<dbReference type="RefSeq" id="WP_145189281.1">
    <property type="nucleotide sequence ID" value="NZ_CP036290.1"/>
</dbReference>
<dbReference type="GO" id="GO:0047936">
    <property type="term" value="F:glucose 1-dehydrogenase [NAD(P)+] activity"/>
    <property type="evidence" value="ECO:0007669"/>
    <property type="project" value="UniProtKB-EC"/>
</dbReference>
<organism evidence="5 6">
    <name type="scientific">Rohdeia mirabilis</name>
    <dbReference type="NCBI Taxonomy" id="2528008"/>
    <lineage>
        <taxon>Bacteria</taxon>
        <taxon>Pseudomonadati</taxon>
        <taxon>Planctomycetota</taxon>
        <taxon>Planctomycetia</taxon>
        <taxon>Planctomycetia incertae sedis</taxon>
        <taxon>Rohdeia</taxon>
    </lineage>
</organism>
<dbReference type="AlphaFoldDB" id="A0A518D2B8"/>
<dbReference type="PANTHER" id="PTHR24321:SF8">
    <property type="entry name" value="ESTRADIOL 17-BETA-DEHYDROGENASE 8-RELATED"/>
    <property type="match status" value="1"/>
</dbReference>
<evidence type="ECO:0000256" key="2">
    <source>
        <dbReference type="ARBA" id="ARBA00023002"/>
    </source>
</evidence>
<dbReference type="PRINTS" id="PR00081">
    <property type="entry name" value="GDHRDH"/>
</dbReference>
<keyword evidence="6" id="KW-1185">Reference proteome</keyword>